<keyword evidence="1" id="KW-0812">Transmembrane</keyword>
<reference evidence="2" key="1">
    <citation type="submission" date="2020-08" db="EMBL/GenBank/DDBJ databases">
        <title>Spodoptera exigua strain:BAW_Kor-Di-RS1 Genome sequencing and assembly.</title>
        <authorList>
            <person name="Kim J."/>
            <person name="Nam H.Y."/>
            <person name="Kwon M."/>
            <person name="Choi J.H."/>
            <person name="Cho S.R."/>
            <person name="Kim G.-H."/>
        </authorList>
    </citation>
    <scope>NUCLEOTIDE SEQUENCE</scope>
    <source>
        <strain evidence="2">BAW_Kor-Di-RS1</strain>
        <tissue evidence="2">Whole-body</tissue>
    </source>
</reference>
<name>A0A835GPY1_SPOEX</name>
<organism evidence="2 3">
    <name type="scientific">Spodoptera exigua</name>
    <name type="common">Beet armyworm</name>
    <name type="synonym">Noctua fulgens</name>
    <dbReference type="NCBI Taxonomy" id="7107"/>
    <lineage>
        <taxon>Eukaryota</taxon>
        <taxon>Metazoa</taxon>
        <taxon>Ecdysozoa</taxon>
        <taxon>Arthropoda</taxon>
        <taxon>Hexapoda</taxon>
        <taxon>Insecta</taxon>
        <taxon>Pterygota</taxon>
        <taxon>Neoptera</taxon>
        <taxon>Endopterygota</taxon>
        <taxon>Lepidoptera</taxon>
        <taxon>Glossata</taxon>
        <taxon>Ditrysia</taxon>
        <taxon>Noctuoidea</taxon>
        <taxon>Noctuidae</taxon>
        <taxon>Amphipyrinae</taxon>
        <taxon>Spodoptera</taxon>
    </lineage>
</organism>
<dbReference type="AlphaFoldDB" id="A0A835GPY1"/>
<gene>
    <name evidence="2" type="ORF">HW555_002302</name>
</gene>
<dbReference type="InterPro" id="IPR019410">
    <property type="entry name" value="Methyltransf_16"/>
</dbReference>
<dbReference type="Pfam" id="PF10294">
    <property type="entry name" value="Methyltransf_16"/>
    <property type="match status" value="1"/>
</dbReference>
<evidence type="ECO:0000256" key="1">
    <source>
        <dbReference type="SAM" id="Phobius"/>
    </source>
</evidence>
<comment type="caution">
    <text evidence="2">The sequence shown here is derived from an EMBL/GenBank/DDBJ whole genome shotgun (WGS) entry which is preliminary data.</text>
</comment>
<sequence length="372" mass="43096">LLICSKTLVSLSCFINTLIYIIFAVLFANKLIELYLISLIIMTTLFEPCQKKPVNKFIQYFYQGNLNFYLLPKDVEEMDWNWQQEFLDTTVNSKLMKEYPVSSKFVSLFLKKIIQHLEPKQEVHDGFYEHLCTSMNHIDKDGYSYRHYLIGNDINNVITTKETKNMVVNGTTGLKTWEAALMLSDWVMCNKDLFSNKHVLELGSGVGFTGITIAKHCNTKSMVLTDCHDDVLKTICDNIQINFAQLHKEEENIITWFKDHHKSIGVTTLDWNAIDDFMEDMVPDVLIGADIVYDPSILQPLSNVIHTFCSRNEKLEVYIASVIRNEDTFNGFLKALSEMELEYETIELPKCVHIEWDENINRSLLRINSKSK</sequence>
<accession>A0A835GPY1</accession>
<dbReference type="SUPFAM" id="SSF53335">
    <property type="entry name" value="S-adenosyl-L-methionine-dependent methyltransferases"/>
    <property type="match status" value="1"/>
</dbReference>
<keyword evidence="3" id="KW-1185">Reference proteome</keyword>
<dbReference type="PANTHER" id="PTHR14614">
    <property type="entry name" value="HEPATOCELLULAR CARCINOMA-ASSOCIATED ANTIGEN"/>
    <property type="match status" value="1"/>
</dbReference>
<dbReference type="GO" id="GO:0032991">
    <property type="term" value="C:protein-containing complex"/>
    <property type="evidence" value="ECO:0007669"/>
    <property type="project" value="TreeGrafter"/>
</dbReference>
<dbReference type="Proteomes" id="UP000648187">
    <property type="component" value="Unassembled WGS sequence"/>
</dbReference>
<dbReference type="EMBL" id="JACKWZ010000021">
    <property type="protein sequence ID" value="KAF9421862.1"/>
    <property type="molecule type" value="Genomic_DNA"/>
</dbReference>
<proteinExistence type="predicted"/>
<dbReference type="PANTHER" id="PTHR14614:SF130">
    <property type="entry name" value="PROTEIN-LYSINE N-METHYLTRANSFERASE EEF2KMT"/>
    <property type="match status" value="1"/>
</dbReference>
<keyword evidence="1" id="KW-1133">Transmembrane helix</keyword>
<dbReference type="Gene3D" id="3.40.50.150">
    <property type="entry name" value="Vaccinia Virus protein VP39"/>
    <property type="match status" value="1"/>
</dbReference>
<feature type="transmembrane region" description="Helical" evidence="1">
    <location>
        <begin position="7"/>
        <end position="26"/>
    </location>
</feature>
<keyword evidence="1" id="KW-0472">Membrane</keyword>
<evidence type="ECO:0000313" key="3">
    <source>
        <dbReference type="Proteomes" id="UP000648187"/>
    </source>
</evidence>
<dbReference type="InterPro" id="IPR029063">
    <property type="entry name" value="SAM-dependent_MTases_sf"/>
</dbReference>
<evidence type="ECO:0000313" key="2">
    <source>
        <dbReference type="EMBL" id="KAF9421862.1"/>
    </source>
</evidence>
<protein>
    <recommendedName>
        <fullName evidence="4">FAM86 N-terminal domain-containing protein</fullName>
    </recommendedName>
</protein>
<evidence type="ECO:0008006" key="4">
    <source>
        <dbReference type="Google" id="ProtNLM"/>
    </source>
</evidence>
<feature type="non-terminal residue" evidence="2">
    <location>
        <position position="372"/>
    </location>
</feature>